<dbReference type="Proteomes" id="UP001272345">
    <property type="component" value="Unassembled WGS sequence"/>
</dbReference>
<evidence type="ECO:0000256" key="2">
    <source>
        <dbReference type="ARBA" id="ARBA00022692"/>
    </source>
</evidence>
<dbReference type="Pfam" id="PF04103">
    <property type="entry name" value="CD20"/>
    <property type="match status" value="1"/>
</dbReference>
<gene>
    <name evidence="7" type="ORF">SPC83_07765</name>
</gene>
<name>A0ABU5FV79_9STRE</name>
<evidence type="ECO:0000256" key="3">
    <source>
        <dbReference type="ARBA" id="ARBA00022729"/>
    </source>
</evidence>
<keyword evidence="8" id="KW-1185">Reference proteome</keyword>
<dbReference type="InterPro" id="IPR007237">
    <property type="entry name" value="CD20-like"/>
</dbReference>
<evidence type="ECO:0000313" key="7">
    <source>
        <dbReference type="EMBL" id="MDY4338015.1"/>
    </source>
</evidence>
<sequence>MKQENKIFGILAIVLGAIALLGSWIPGINQISFLIAILALILGIVGLCLNRKNKKVLAIIGTVLSVASIVFAVGSQVIYNQIQKNAAQDTVSTNQAEEEFTWTKEQFDALKQGDILQRGAGGTNYDDVIKEHGQPSKESTTKKKDRENKVISYVSTGNNIQSVTLTFDKQEDGSFLLISKVAMGLE</sequence>
<keyword evidence="4 6" id="KW-1133">Transmembrane helix</keyword>
<feature type="transmembrane region" description="Helical" evidence="6">
    <location>
        <begin position="56"/>
        <end position="79"/>
    </location>
</feature>
<feature type="transmembrane region" description="Helical" evidence="6">
    <location>
        <begin position="7"/>
        <end position="25"/>
    </location>
</feature>
<dbReference type="RefSeq" id="WP_320694018.1">
    <property type="nucleotide sequence ID" value="NZ_JAXHDO010000007.1"/>
</dbReference>
<dbReference type="EMBL" id="JAXHDO010000007">
    <property type="protein sequence ID" value="MDY4338015.1"/>
    <property type="molecule type" value="Genomic_DNA"/>
</dbReference>
<reference evidence="7 8" key="1">
    <citation type="submission" date="2023-11" db="EMBL/GenBank/DDBJ databases">
        <title>Streptococcus wuxiensis sp. nov., Streptococcus jiangnanensis sp. nov., Streptococcus fermentans sp. nov., three novel members of the genus Streptococcus isolated from breast milk.</title>
        <authorList>
            <person name="Zhou Y."/>
            <person name="Yang B."/>
        </authorList>
    </citation>
    <scope>NUCLEOTIDE SEQUENCE [LARGE SCALE GENOMIC DNA]</scope>
    <source>
        <strain evidence="7 8">21WXBC0057M1</strain>
    </source>
</reference>
<keyword evidence="5 6" id="KW-0472">Membrane</keyword>
<keyword evidence="2 6" id="KW-0812">Transmembrane</keyword>
<evidence type="ECO:0000256" key="4">
    <source>
        <dbReference type="ARBA" id="ARBA00022989"/>
    </source>
</evidence>
<feature type="transmembrane region" description="Helical" evidence="6">
    <location>
        <begin position="31"/>
        <end position="49"/>
    </location>
</feature>
<evidence type="ECO:0000256" key="1">
    <source>
        <dbReference type="ARBA" id="ARBA00004141"/>
    </source>
</evidence>
<protein>
    <submittedName>
        <fullName evidence="7">CD20-like domain-containing protein</fullName>
    </submittedName>
</protein>
<proteinExistence type="predicted"/>
<dbReference type="Gene3D" id="3.30.1450.10">
    <property type="match status" value="1"/>
</dbReference>
<comment type="subcellular location">
    <subcellularLocation>
        <location evidence="1">Membrane</location>
        <topology evidence="1">Multi-pass membrane protein</topology>
    </subcellularLocation>
</comment>
<dbReference type="InterPro" id="IPR037873">
    <property type="entry name" value="BamE-like"/>
</dbReference>
<evidence type="ECO:0000256" key="6">
    <source>
        <dbReference type="SAM" id="Phobius"/>
    </source>
</evidence>
<organism evidence="7 8">
    <name type="scientific">Streptococcus wuxiensis</name>
    <dbReference type="NCBI Taxonomy" id="3095078"/>
    <lineage>
        <taxon>Bacteria</taxon>
        <taxon>Bacillati</taxon>
        <taxon>Bacillota</taxon>
        <taxon>Bacilli</taxon>
        <taxon>Lactobacillales</taxon>
        <taxon>Streptococcaceae</taxon>
        <taxon>Streptococcus</taxon>
    </lineage>
</organism>
<evidence type="ECO:0000256" key="5">
    <source>
        <dbReference type="ARBA" id="ARBA00023136"/>
    </source>
</evidence>
<evidence type="ECO:0000313" key="8">
    <source>
        <dbReference type="Proteomes" id="UP001272345"/>
    </source>
</evidence>
<comment type="caution">
    <text evidence="7">The sequence shown here is derived from an EMBL/GenBank/DDBJ whole genome shotgun (WGS) entry which is preliminary data.</text>
</comment>
<keyword evidence="3" id="KW-0732">Signal</keyword>
<accession>A0ABU5FV79</accession>